<dbReference type="KEGG" id="hir:HETIRDRAFT_479089"/>
<feature type="compositionally biased region" description="Basic and acidic residues" evidence="1">
    <location>
        <begin position="710"/>
        <end position="721"/>
    </location>
</feature>
<dbReference type="GeneID" id="20677850"/>
<evidence type="ECO:0000256" key="1">
    <source>
        <dbReference type="SAM" id="MobiDB-lite"/>
    </source>
</evidence>
<feature type="compositionally biased region" description="Gly residues" evidence="1">
    <location>
        <begin position="694"/>
        <end position="708"/>
    </location>
</feature>
<accession>W4JWL5</accession>
<evidence type="ECO:0008006" key="4">
    <source>
        <dbReference type="Google" id="ProtNLM"/>
    </source>
</evidence>
<organism evidence="2 3">
    <name type="scientific">Heterobasidion irregulare (strain TC 32-1)</name>
    <dbReference type="NCBI Taxonomy" id="747525"/>
    <lineage>
        <taxon>Eukaryota</taxon>
        <taxon>Fungi</taxon>
        <taxon>Dikarya</taxon>
        <taxon>Basidiomycota</taxon>
        <taxon>Agaricomycotina</taxon>
        <taxon>Agaricomycetes</taxon>
        <taxon>Russulales</taxon>
        <taxon>Bondarzewiaceae</taxon>
        <taxon>Heterobasidion</taxon>
        <taxon>Heterobasidion annosum species complex</taxon>
    </lineage>
</organism>
<keyword evidence="3" id="KW-1185">Reference proteome</keyword>
<evidence type="ECO:0000313" key="2">
    <source>
        <dbReference type="EMBL" id="ETW77942.1"/>
    </source>
</evidence>
<dbReference type="RefSeq" id="XP_009549956.1">
    <property type="nucleotide sequence ID" value="XM_009551661.1"/>
</dbReference>
<dbReference type="InterPro" id="IPR052586">
    <property type="entry name" value="ASCC2"/>
</dbReference>
<feature type="compositionally biased region" description="Polar residues" evidence="1">
    <location>
        <begin position="665"/>
        <end position="680"/>
    </location>
</feature>
<dbReference type="GO" id="GO:0043130">
    <property type="term" value="F:ubiquitin binding"/>
    <property type="evidence" value="ECO:0007669"/>
    <property type="project" value="TreeGrafter"/>
</dbReference>
<evidence type="ECO:0000313" key="3">
    <source>
        <dbReference type="Proteomes" id="UP000030671"/>
    </source>
</evidence>
<sequence length="745" mass="81051">MTVKPLPLYPSSRVQSSLSPSQLASLNQKISLALQETLSLTPSRRDTPETVAFVSSYARDAAQNILHSIIWAAGTSSSTKQSKSRDMKAIHSRVLLLVERVDSGLLDMQTIFDLTIAYSAHPARLRAIIAKAFDSSATLLQILTASVLPALTAMFQPASSSGLYGLRKTSHSLLCFFRVSPPPVLLAFARHKPFLLALANAYDAGLGSLAQSYGGFRLDSASSAAPSRELDDWERILLETKVALIDAFHILFKCILEDLSRSQGPALASASEQTFDIFFALLEIPTPLRNTNVPSTPFYNRPLLVDYQNAYDLSHLLQKTLGNAAIDDARVEFITTSLRSLDASSSNDSNRDPGVLKLLLGSGAPPGIDVRGKGTSRKIRNSAIESTPVAAPPSSVNQDDVEQHVSEVLSILPDHPRAYIRGLLFLPEFDTVERVIQALLEGTAPPQEQVERSAVLRGPPLGPPGEIEFTKERLNVFDDEVMDLSSVRIGKKKENTAAVLRDRTFIEQMKADILRRAEEVSDSEEETVVDILHAGDKGKGKSQGKGKGVDIAFDEALEIDTVRVGGDGEESDEDEADNESEEARAAQIETILELAYISNPAVFDRDMMTRRSQGRRTLQAQTGWADEQIEGWKIMLERNPKQKEKMLQKHEFSGNKPLSAPPSTGPSRTQTPDNGQPSQGRNERGRGGGRGRGGRGGGGRGGGGGGQGSEQRDRAWKDKNKASRANHDRKRGHDRKMARGGGPPS</sequence>
<feature type="compositionally biased region" description="Basic residues" evidence="1">
    <location>
        <begin position="722"/>
        <end position="738"/>
    </location>
</feature>
<dbReference type="eggNOG" id="ENOG502RV3A">
    <property type="taxonomic scope" value="Eukaryota"/>
</dbReference>
<dbReference type="PANTHER" id="PTHR21494:SF0">
    <property type="entry name" value="ACTIVATING SIGNAL COINTEGRATOR 1 COMPLEX SUBUNIT 2"/>
    <property type="match status" value="1"/>
</dbReference>
<dbReference type="Proteomes" id="UP000030671">
    <property type="component" value="Unassembled WGS sequence"/>
</dbReference>
<dbReference type="EMBL" id="KI925462">
    <property type="protein sequence ID" value="ETW77942.1"/>
    <property type="molecule type" value="Genomic_DNA"/>
</dbReference>
<feature type="region of interest" description="Disordered" evidence="1">
    <location>
        <begin position="562"/>
        <end position="581"/>
    </location>
</feature>
<dbReference type="PANTHER" id="PTHR21494">
    <property type="entry name" value="ACTIVATING SIGNAL COINTEGRATOR 1 COMPLEX SUBUNIT 2 ASC-1 COMPLEX SUBUNIT P100"/>
    <property type="match status" value="1"/>
</dbReference>
<gene>
    <name evidence="2" type="ORF">HETIRDRAFT_479089</name>
</gene>
<dbReference type="InParanoid" id="W4JWL5"/>
<name>W4JWL5_HETIT</name>
<feature type="compositionally biased region" description="Acidic residues" evidence="1">
    <location>
        <begin position="567"/>
        <end position="580"/>
    </location>
</feature>
<dbReference type="HOGENOM" id="CLU_021373_0_0_1"/>
<dbReference type="AlphaFoldDB" id="W4JWL5"/>
<reference evidence="2 3" key="1">
    <citation type="journal article" date="2012" name="New Phytol.">
        <title>Insight into trade-off between wood decay and parasitism from the genome of a fungal forest pathogen.</title>
        <authorList>
            <person name="Olson A."/>
            <person name="Aerts A."/>
            <person name="Asiegbu F."/>
            <person name="Belbahri L."/>
            <person name="Bouzid O."/>
            <person name="Broberg A."/>
            <person name="Canback B."/>
            <person name="Coutinho P.M."/>
            <person name="Cullen D."/>
            <person name="Dalman K."/>
            <person name="Deflorio G."/>
            <person name="van Diepen L.T."/>
            <person name="Dunand C."/>
            <person name="Duplessis S."/>
            <person name="Durling M."/>
            <person name="Gonthier P."/>
            <person name="Grimwood J."/>
            <person name="Fossdal C.G."/>
            <person name="Hansson D."/>
            <person name="Henrissat B."/>
            <person name="Hietala A."/>
            <person name="Himmelstrand K."/>
            <person name="Hoffmeister D."/>
            <person name="Hogberg N."/>
            <person name="James T.Y."/>
            <person name="Karlsson M."/>
            <person name="Kohler A."/>
            <person name="Kues U."/>
            <person name="Lee Y.H."/>
            <person name="Lin Y.C."/>
            <person name="Lind M."/>
            <person name="Lindquist E."/>
            <person name="Lombard V."/>
            <person name="Lucas S."/>
            <person name="Lunden K."/>
            <person name="Morin E."/>
            <person name="Murat C."/>
            <person name="Park J."/>
            <person name="Raffaello T."/>
            <person name="Rouze P."/>
            <person name="Salamov A."/>
            <person name="Schmutz J."/>
            <person name="Solheim H."/>
            <person name="Stahlberg J."/>
            <person name="Velez H."/>
            <person name="de Vries R.P."/>
            <person name="Wiebenga A."/>
            <person name="Woodward S."/>
            <person name="Yakovlev I."/>
            <person name="Garbelotto M."/>
            <person name="Martin F."/>
            <person name="Grigoriev I.V."/>
            <person name="Stenlid J."/>
        </authorList>
    </citation>
    <scope>NUCLEOTIDE SEQUENCE [LARGE SCALE GENOMIC DNA]</scope>
    <source>
        <strain evidence="2 3">TC 32-1</strain>
    </source>
</reference>
<dbReference type="OrthoDB" id="5577209at2759"/>
<feature type="compositionally biased region" description="Basic and acidic residues" evidence="1">
    <location>
        <begin position="641"/>
        <end position="653"/>
    </location>
</feature>
<protein>
    <recommendedName>
        <fullName evidence="4">CUE domain-containing protein</fullName>
    </recommendedName>
</protein>
<proteinExistence type="predicted"/>
<feature type="region of interest" description="Disordered" evidence="1">
    <location>
        <begin position="641"/>
        <end position="745"/>
    </location>
</feature>